<reference evidence="8 9" key="1">
    <citation type="submission" date="2016-02" db="EMBL/GenBank/DDBJ databases">
        <title>Discovery of a natural microsporidian pathogen with a broad tissue tropism in Caenorhabditis elegans.</title>
        <authorList>
            <person name="Luallen R.J."/>
            <person name="Reinke A.W."/>
            <person name="Tong L."/>
            <person name="Botts M.R."/>
            <person name="Felix M.-A."/>
            <person name="Troemel E.R."/>
        </authorList>
    </citation>
    <scope>NUCLEOTIDE SEQUENCE [LARGE SCALE GENOMIC DNA]</scope>
    <source>
        <strain evidence="8 9">JUm2807</strain>
    </source>
</reference>
<evidence type="ECO:0000256" key="5">
    <source>
        <dbReference type="ARBA" id="ARBA00023285"/>
    </source>
</evidence>
<dbReference type="AlphaFoldDB" id="A0A177EEN0"/>
<dbReference type="GO" id="GO:0005975">
    <property type="term" value="P:carbohydrate metabolic process"/>
    <property type="evidence" value="ECO:0007669"/>
    <property type="project" value="InterPro"/>
</dbReference>
<dbReference type="RefSeq" id="XP_067544097.1">
    <property type="nucleotide sequence ID" value="XM_067688000.1"/>
</dbReference>
<evidence type="ECO:0000313" key="8">
    <source>
        <dbReference type="EMBL" id="OAG29449.1"/>
    </source>
</evidence>
<dbReference type="GeneID" id="93646932"/>
<dbReference type="GO" id="GO:0006098">
    <property type="term" value="P:pentose-phosphate shunt"/>
    <property type="evidence" value="ECO:0007669"/>
    <property type="project" value="UniProtKB-UniPathway"/>
</dbReference>
<evidence type="ECO:0000256" key="3">
    <source>
        <dbReference type="ARBA" id="ARBA00022723"/>
    </source>
</evidence>
<gene>
    <name evidence="8" type="ORF">NEDG_00582</name>
</gene>
<sequence length="220" mass="24188">MKKLWGSVLECDLLNLRGEIQRLEASGVSALHLDIMDGVMVNEIFMGEEVVRRISAEFPNLEIECHLMVHNPLNTIKNLNLTRISTVIVHNNTQMPEISAYMALHKGRLGVAVSSVDVLEEMYIPVNTVKILVMGVAPGKGGQALLPDTARRIARAREAFKDIKIGVDGGVNLETLPSLIQADEFVIGSFLFAGDMPETVKTITSVLSPEYDDDNVMFVV</sequence>
<protein>
    <recommendedName>
        <fullName evidence="2">Ribulose-phosphate 3-epimerase</fullName>
    </recommendedName>
    <alternativeName>
        <fullName evidence="7">Pentose-5-phosphate 3-epimerase</fullName>
    </alternativeName>
    <alternativeName>
        <fullName evidence="6">RPE</fullName>
    </alternativeName>
</protein>
<evidence type="ECO:0000256" key="2">
    <source>
        <dbReference type="ARBA" id="ARBA00013920"/>
    </source>
</evidence>
<dbReference type="UniPathway" id="UPA00115">
    <property type="reaction ID" value="UER00411"/>
</dbReference>
<dbReference type="OrthoDB" id="1927044at2759"/>
<dbReference type="Gene3D" id="3.20.20.70">
    <property type="entry name" value="Aldolase class I"/>
    <property type="match status" value="1"/>
</dbReference>
<organism evidence="8 9">
    <name type="scientific">Nematocida displodere</name>
    <dbReference type="NCBI Taxonomy" id="1805483"/>
    <lineage>
        <taxon>Eukaryota</taxon>
        <taxon>Fungi</taxon>
        <taxon>Fungi incertae sedis</taxon>
        <taxon>Microsporidia</taxon>
        <taxon>Nematocida</taxon>
    </lineage>
</organism>
<dbReference type="InterPro" id="IPR013785">
    <property type="entry name" value="Aldolase_TIM"/>
</dbReference>
<dbReference type="PANTHER" id="PTHR11749">
    <property type="entry name" value="RIBULOSE-5-PHOSPHATE-3-EPIMERASE"/>
    <property type="match status" value="1"/>
</dbReference>
<evidence type="ECO:0000256" key="1">
    <source>
        <dbReference type="ARBA" id="ARBA00005016"/>
    </source>
</evidence>
<evidence type="ECO:0000313" key="9">
    <source>
        <dbReference type="Proteomes" id="UP000185944"/>
    </source>
</evidence>
<dbReference type="InterPro" id="IPR011060">
    <property type="entry name" value="RibuloseP-bd_barrel"/>
</dbReference>
<evidence type="ECO:0000256" key="4">
    <source>
        <dbReference type="ARBA" id="ARBA00023235"/>
    </source>
</evidence>
<comment type="caution">
    <text evidence="8">The sequence shown here is derived from an EMBL/GenBank/DDBJ whole genome shotgun (WGS) entry which is preliminary data.</text>
</comment>
<dbReference type="GO" id="GO:0016857">
    <property type="term" value="F:racemase and epimerase activity, acting on carbohydrates and derivatives"/>
    <property type="evidence" value="ECO:0007669"/>
    <property type="project" value="InterPro"/>
</dbReference>
<evidence type="ECO:0000256" key="6">
    <source>
        <dbReference type="ARBA" id="ARBA00029933"/>
    </source>
</evidence>
<keyword evidence="3" id="KW-0479">Metal-binding</keyword>
<accession>A0A177EEN0</accession>
<dbReference type="Proteomes" id="UP000185944">
    <property type="component" value="Unassembled WGS sequence"/>
</dbReference>
<comment type="pathway">
    <text evidence="1">Carbohydrate degradation; pentose phosphate pathway; D-xylulose 5-phosphate from D-ribulose 5-phosphate (non-oxidative stage): step 1/1.</text>
</comment>
<dbReference type="InterPro" id="IPR000056">
    <property type="entry name" value="Ribul_P_3_epim-like"/>
</dbReference>
<name>A0A177EEN0_9MICR</name>
<dbReference type="EMBL" id="LTDL01000040">
    <property type="protein sequence ID" value="OAG29449.1"/>
    <property type="molecule type" value="Genomic_DNA"/>
</dbReference>
<evidence type="ECO:0000256" key="7">
    <source>
        <dbReference type="ARBA" id="ARBA00030599"/>
    </source>
</evidence>
<dbReference type="Pfam" id="PF00834">
    <property type="entry name" value="Ribul_P_3_epim"/>
    <property type="match status" value="1"/>
</dbReference>
<proteinExistence type="predicted"/>
<keyword evidence="9" id="KW-1185">Reference proteome</keyword>
<dbReference type="SUPFAM" id="SSF51366">
    <property type="entry name" value="Ribulose-phoshate binding barrel"/>
    <property type="match status" value="1"/>
</dbReference>
<keyword evidence="4" id="KW-0413">Isomerase</keyword>
<dbReference type="VEuPathDB" id="MicrosporidiaDB:NEDG_00582"/>
<dbReference type="STRING" id="1805483.A0A177EEN0"/>
<keyword evidence="5" id="KW-0170">Cobalt</keyword>
<dbReference type="GO" id="GO:0046872">
    <property type="term" value="F:metal ion binding"/>
    <property type="evidence" value="ECO:0007669"/>
    <property type="project" value="UniProtKB-KW"/>
</dbReference>